<dbReference type="InterPro" id="IPR039425">
    <property type="entry name" value="RNA_pol_sigma-70-like"/>
</dbReference>
<sequence>MTGLDDGPALETADDRTLAGRAADGDVDAFAVLVRRYTPLLRAYARRILSGTANLDDIVQESLVTAWQRLPELDDPGRVRGWLMRIVSRKAIDEVRATRPHFDLDAVDGIDLSARPDDGPARRAEHRAELTALADALDELPGPQRESWVLRELGGCSYDEIAEQLDQPVSTVRGLLARARKHIIVRMEEWR</sequence>
<accession>A0A0F0KLY5</accession>
<keyword evidence="3" id="KW-0731">Sigma factor</keyword>
<dbReference type="SUPFAM" id="SSF88659">
    <property type="entry name" value="Sigma3 and sigma4 domains of RNA polymerase sigma factors"/>
    <property type="match status" value="1"/>
</dbReference>
<feature type="domain" description="RNA polymerase sigma factor 70 region 4 type 2" evidence="7">
    <location>
        <begin position="132"/>
        <end position="183"/>
    </location>
</feature>
<dbReference type="InterPro" id="IPR013249">
    <property type="entry name" value="RNA_pol_sigma70_r4_t2"/>
</dbReference>
<protein>
    <submittedName>
        <fullName evidence="8">RNA polymerase sigma factor CnrH</fullName>
    </submittedName>
</protein>
<dbReference type="EMBL" id="JYIT01000080">
    <property type="protein sequence ID" value="KJL21907.1"/>
    <property type="molecule type" value="Genomic_DNA"/>
</dbReference>
<dbReference type="RefSeq" id="WP_045251105.1">
    <property type="nucleotide sequence ID" value="NZ_JYIT01000080.1"/>
</dbReference>
<keyword evidence="2" id="KW-0805">Transcription regulation</keyword>
<dbReference type="InterPro" id="IPR007627">
    <property type="entry name" value="RNA_pol_sigma70_r2"/>
</dbReference>
<evidence type="ECO:0000313" key="9">
    <source>
        <dbReference type="Proteomes" id="UP000033448"/>
    </source>
</evidence>
<dbReference type="Gene3D" id="1.10.1740.10">
    <property type="match status" value="1"/>
</dbReference>
<comment type="similarity">
    <text evidence="1">Belongs to the sigma-70 factor family. ECF subfamily.</text>
</comment>
<evidence type="ECO:0000313" key="8">
    <source>
        <dbReference type="EMBL" id="KJL21907.1"/>
    </source>
</evidence>
<feature type="domain" description="RNA polymerase sigma-70 region 2" evidence="6">
    <location>
        <begin position="33"/>
        <end position="99"/>
    </location>
</feature>
<keyword evidence="4" id="KW-0238">DNA-binding</keyword>
<gene>
    <name evidence="8" type="primary">cnrH</name>
    <name evidence="8" type="ORF">RL72_02446</name>
</gene>
<evidence type="ECO:0000259" key="6">
    <source>
        <dbReference type="Pfam" id="PF04542"/>
    </source>
</evidence>
<dbReference type="CDD" id="cd06171">
    <property type="entry name" value="Sigma70_r4"/>
    <property type="match status" value="1"/>
</dbReference>
<dbReference type="GO" id="GO:0016987">
    <property type="term" value="F:sigma factor activity"/>
    <property type="evidence" value="ECO:0007669"/>
    <property type="project" value="UniProtKB-KW"/>
</dbReference>
<dbReference type="GO" id="GO:0003677">
    <property type="term" value="F:DNA binding"/>
    <property type="evidence" value="ECO:0007669"/>
    <property type="project" value="UniProtKB-KW"/>
</dbReference>
<evidence type="ECO:0000256" key="3">
    <source>
        <dbReference type="ARBA" id="ARBA00023082"/>
    </source>
</evidence>
<dbReference type="InterPro" id="IPR036388">
    <property type="entry name" value="WH-like_DNA-bd_sf"/>
</dbReference>
<dbReference type="AlphaFoldDB" id="A0A0F0KLY5"/>
<dbReference type="InterPro" id="IPR014284">
    <property type="entry name" value="RNA_pol_sigma-70_dom"/>
</dbReference>
<evidence type="ECO:0000256" key="2">
    <source>
        <dbReference type="ARBA" id="ARBA00023015"/>
    </source>
</evidence>
<dbReference type="NCBIfam" id="TIGR02937">
    <property type="entry name" value="sigma70-ECF"/>
    <property type="match status" value="1"/>
</dbReference>
<evidence type="ECO:0000259" key="7">
    <source>
        <dbReference type="Pfam" id="PF08281"/>
    </source>
</evidence>
<dbReference type="OrthoDB" id="7376212at2"/>
<dbReference type="PANTHER" id="PTHR43133:SF8">
    <property type="entry name" value="RNA POLYMERASE SIGMA FACTOR HI_1459-RELATED"/>
    <property type="match status" value="1"/>
</dbReference>
<comment type="caution">
    <text evidence="8">The sequence shown here is derived from an EMBL/GenBank/DDBJ whole genome shotgun (WGS) entry which is preliminary data.</text>
</comment>
<dbReference type="GO" id="GO:0006352">
    <property type="term" value="P:DNA-templated transcription initiation"/>
    <property type="evidence" value="ECO:0007669"/>
    <property type="project" value="InterPro"/>
</dbReference>
<dbReference type="InterPro" id="IPR013324">
    <property type="entry name" value="RNA_pol_sigma_r3/r4-like"/>
</dbReference>
<reference evidence="8 9" key="1">
    <citation type="submission" date="2015-02" db="EMBL/GenBank/DDBJ databases">
        <title>Draft genome sequences of ten Microbacterium spp. with emphasis on heavy metal contaminated environments.</title>
        <authorList>
            <person name="Corretto E."/>
        </authorList>
    </citation>
    <scope>NUCLEOTIDE SEQUENCE [LARGE SCALE GENOMIC DNA]</scope>
    <source>
        <strain evidence="8 9">DSM 23848</strain>
    </source>
</reference>
<evidence type="ECO:0000256" key="4">
    <source>
        <dbReference type="ARBA" id="ARBA00023125"/>
    </source>
</evidence>
<dbReference type="Gene3D" id="1.10.10.10">
    <property type="entry name" value="Winged helix-like DNA-binding domain superfamily/Winged helix DNA-binding domain"/>
    <property type="match status" value="1"/>
</dbReference>
<evidence type="ECO:0000256" key="5">
    <source>
        <dbReference type="ARBA" id="ARBA00023163"/>
    </source>
</evidence>
<proteinExistence type="inferred from homology"/>
<dbReference type="Proteomes" id="UP000033448">
    <property type="component" value="Unassembled WGS sequence"/>
</dbReference>
<dbReference type="InterPro" id="IPR013325">
    <property type="entry name" value="RNA_pol_sigma_r2"/>
</dbReference>
<dbReference type="SUPFAM" id="SSF88946">
    <property type="entry name" value="Sigma2 domain of RNA polymerase sigma factors"/>
    <property type="match status" value="1"/>
</dbReference>
<dbReference type="PANTHER" id="PTHR43133">
    <property type="entry name" value="RNA POLYMERASE ECF-TYPE SIGMA FACTO"/>
    <property type="match status" value="1"/>
</dbReference>
<evidence type="ECO:0000256" key="1">
    <source>
        <dbReference type="ARBA" id="ARBA00010641"/>
    </source>
</evidence>
<dbReference type="PATRIC" id="fig|582680.7.peg.2499"/>
<dbReference type="Pfam" id="PF04542">
    <property type="entry name" value="Sigma70_r2"/>
    <property type="match status" value="1"/>
</dbReference>
<organism evidence="8 9">
    <name type="scientific">Microbacterium azadirachtae</name>
    <dbReference type="NCBI Taxonomy" id="582680"/>
    <lineage>
        <taxon>Bacteria</taxon>
        <taxon>Bacillati</taxon>
        <taxon>Actinomycetota</taxon>
        <taxon>Actinomycetes</taxon>
        <taxon>Micrococcales</taxon>
        <taxon>Microbacteriaceae</taxon>
        <taxon>Microbacterium</taxon>
    </lineage>
</organism>
<keyword evidence="5" id="KW-0804">Transcription</keyword>
<keyword evidence="9" id="KW-1185">Reference proteome</keyword>
<name>A0A0F0KLY5_9MICO</name>
<dbReference type="Pfam" id="PF08281">
    <property type="entry name" value="Sigma70_r4_2"/>
    <property type="match status" value="1"/>
</dbReference>